<sequence>MPASVVEKFRVAPVPVIDDALVAESVGAVASNVVSEICETEDTLFAESLTTT</sequence>
<protein>
    <submittedName>
        <fullName evidence="1">Unannotated protein</fullName>
    </submittedName>
</protein>
<dbReference type="AlphaFoldDB" id="A0A6J6F5H0"/>
<organism evidence="1">
    <name type="scientific">freshwater metagenome</name>
    <dbReference type="NCBI Taxonomy" id="449393"/>
    <lineage>
        <taxon>unclassified sequences</taxon>
        <taxon>metagenomes</taxon>
        <taxon>ecological metagenomes</taxon>
    </lineage>
</organism>
<reference evidence="1" key="1">
    <citation type="submission" date="2020-05" db="EMBL/GenBank/DDBJ databases">
        <authorList>
            <person name="Chiriac C."/>
            <person name="Salcher M."/>
            <person name="Ghai R."/>
            <person name="Kavagutti S V."/>
        </authorList>
    </citation>
    <scope>NUCLEOTIDE SEQUENCE</scope>
</reference>
<proteinExistence type="predicted"/>
<name>A0A6J6F5H0_9ZZZZ</name>
<accession>A0A6J6F5H0</accession>
<evidence type="ECO:0000313" key="1">
    <source>
        <dbReference type="EMBL" id="CAB4583980.1"/>
    </source>
</evidence>
<gene>
    <name evidence="1" type="ORF">UFOPK1795_00097</name>
</gene>
<dbReference type="EMBL" id="CAEZUG010000002">
    <property type="protein sequence ID" value="CAB4583980.1"/>
    <property type="molecule type" value="Genomic_DNA"/>
</dbReference>